<evidence type="ECO:0000313" key="3">
    <source>
        <dbReference type="Proteomes" id="UP000620559"/>
    </source>
</evidence>
<feature type="region of interest" description="Disordered" evidence="1">
    <location>
        <begin position="68"/>
        <end position="88"/>
    </location>
</feature>
<keyword evidence="3" id="KW-1185">Reference proteome</keyword>
<evidence type="ECO:0000313" key="2">
    <source>
        <dbReference type="EMBL" id="MBE9211318.1"/>
    </source>
</evidence>
<proteinExistence type="predicted"/>
<dbReference type="RefSeq" id="WP_193916009.1">
    <property type="nucleotide sequence ID" value="NZ_JADEWL010000002.1"/>
</dbReference>
<dbReference type="InterPro" id="IPR049598">
    <property type="entry name" value="HetP-like"/>
</dbReference>
<protein>
    <submittedName>
        <fullName evidence="2">HetP family heterocyst commitment protein</fullName>
    </submittedName>
</protein>
<accession>A0A8J7EX15</accession>
<reference evidence="2" key="1">
    <citation type="submission" date="2020-10" db="EMBL/GenBank/DDBJ databases">
        <authorList>
            <person name="Castelo-Branco R."/>
            <person name="Eusebio N."/>
            <person name="Adriana R."/>
            <person name="Vieira A."/>
            <person name="Brugerolle De Fraissinette N."/>
            <person name="Rezende De Castro R."/>
            <person name="Schneider M.P."/>
            <person name="Vasconcelos V."/>
            <person name="Leao P.N."/>
        </authorList>
    </citation>
    <scope>NUCLEOTIDE SEQUENCE</scope>
    <source>
        <strain evidence="2">LEGE 06105</strain>
    </source>
</reference>
<dbReference type="AlphaFoldDB" id="A0A8J7EX15"/>
<evidence type="ECO:0000256" key="1">
    <source>
        <dbReference type="SAM" id="MobiDB-lite"/>
    </source>
</evidence>
<comment type="caution">
    <text evidence="2">The sequence shown here is derived from an EMBL/GenBank/DDBJ whole genome shotgun (WGS) entry which is preliminary data.</text>
</comment>
<organism evidence="2 3">
    <name type="scientific">Plectonema cf. radiosum LEGE 06105</name>
    <dbReference type="NCBI Taxonomy" id="945769"/>
    <lineage>
        <taxon>Bacteria</taxon>
        <taxon>Bacillati</taxon>
        <taxon>Cyanobacteriota</taxon>
        <taxon>Cyanophyceae</taxon>
        <taxon>Oscillatoriophycideae</taxon>
        <taxon>Oscillatoriales</taxon>
        <taxon>Microcoleaceae</taxon>
        <taxon>Plectonema</taxon>
    </lineage>
</organism>
<sequence length="174" mass="20097">MNQDLSGISGNLDKTIHSEQFDQVVEAILAGKYSWACVLMLRFAGYNPLHYIPYRTYNRLIKEHSPKKSPVLRRATAEPAPTGVPRSNLQCNENINIAKQNHHKRKDGNMSPSCLNKIKDLAYLEVVGKQKTEIRGGSNIDRWLETQVREYQSMKSDFHPEEKRDLQFNFCEFN</sequence>
<name>A0A8J7EX15_9CYAN</name>
<dbReference type="Proteomes" id="UP000620559">
    <property type="component" value="Unassembled WGS sequence"/>
</dbReference>
<gene>
    <name evidence="2" type="ORF">IQ247_01040</name>
</gene>
<dbReference type="NCBIfam" id="NF037966">
    <property type="entry name" value="HetP_family"/>
    <property type="match status" value="1"/>
</dbReference>
<dbReference type="EMBL" id="JADEWL010000002">
    <property type="protein sequence ID" value="MBE9211318.1"/>
    <property type="molecule type" value="Genomic_DNA"/>
</dbReference>